<dbReference type="AlphaFoldDB" id="A0A193QIZ7"/>
<dbReference type="EMBL" id="LN854557">
    <property type="protein sequence ID" value="CRL45083.1"/>
    <property type="molecule type" value="Genomic_DNA"/>
</dbReference>
<dbReference type="BioCyc" id="SGLO343509:SGP1_RS10045-MONOMER"/>
<reference evidence="1 2" key="1">
    <citation type="submission" date="2015-05" db="EMBL/GenBank/DDBJ databases">
        <authorList>
            <person name="Goodhead I."/>
        </authorList>
    </citation>
    <scope>NUCLEOTIDE SEQUENCE [LARGE SCALE GENOMIC DNA]</scope>
    <source>
        <strain evidence="2">morsitans</strain>
    </source>
</reference>
<dbReference type="RefSeq" id="WP_041866846.1">
    <property type="nucleotide sequence ID" value="NC_007712.1"/>
</dbReference>
<dbReference type="OrthoDB" id="6434817at2"/>
<proteinExistence type="predicted"/>
<accession>A0A193QIZ7</accession>
<protein>
    <submittedName>
        <fullName evidence="1">Uncharacterized protein</fullName>
    </submittedName>
</protein>
<evidence type="ECO:0000313" key="2">
    <source>
        <dbReference type="Proteomes" id="UP000245838"/>
    </source>
</evidence>
<evidence type="ECO:0000313" key="1">
    <source>
        <dbReference type="EMBL" id="CRL45083.1"/>
    </source>
</evidence>
<organism evidence="1 2">
    <name type="scientific">Sodalis glossinidius (strain morsitans)</name>
    <dbReference type="NCBI Taxonomy" id="343509"/>
    <lineage>
        <taxon>Bacteria</taxon>
        <taxon>Pseudomonadati</taxon>
        <taxon>Pseudomonadota</taxon>
        <taxon>Gammaproteobacteria</taxon>
        <taxon>Enterobacterales</taxon>
        <taxon>Bruguierivoracaceae</taxon>
        <taxon>Sodalis</taxon>
    </lineage>
</organism>
<gene>
    <name evidence="1" type="ORF">SGGMMB4_02605</name>
</gene>
<dbReference type="Proteomes" id="UP000245838">
    <property type="component" value="Chromosome sggmmb4_Chromosome"/>
</dbReference>
<sequence length="78" mass="9060">MKLDNARVLTFRHPNIGEVVAITNGGESIDDARYLVSLGRQPNEDWETRTLRAVIEYMAEDNKRLRKQVRRLTQEVCC</sequence>
<name>A0A193QIZ7_SODGM</name>